<keyword evidence="6" id="KW-1185">Reference proteome</keyword>
<evidence type="ECO:0000313" key="6">
    <source>
        <dbReference type="Proteomes" id="UP000837205"/>
    </source>
</evidence>
<dbReference type="RefSeq" id="WP_239176372.1">
    <property type="nucleotide sequence ID" value="NZ_CAHPQT010000058.1"/>
</dbReference>
<organism evidence="3 5">
    <name type="scientific">Citrobacter werkmanii</name>
    <dbReference type="NCBI Taxonomy" id="67827"/>
    <lineage>
        <taxon>Bacteria</taxon>
        <taxon>Pseudomonadati</taxon>
        <taxon>Pseudomonadota</taxon>
        <taxon>Gammaproteobacteria</taxon>
        <taxon>Enterobacterales</taxon>
        <taxon>Enterobacteriaceae</taxon>
        <taxon>Citrobacter</taxon>
        <taxon>Citrobacter freundii complex</taxon>
    </lineage>
</organism>
<feature type="domain" description="Dit-like phage tail protein N-terminal" evidence="2">
    <location>
        <begin position="40"/>
        <end position="174"/>
    </location>
</feature>
<name>A0A9N8CMK7_9ENTR</name>
<feature type="region of interest" description="Disordered" evidence="1">
    <location>
        <begin position="174"/>
        <end position="236"/>
    </location>
</feature>
<dbReference type="Proteomes" id="UP000834503">
    <property type="component" value="Unassembled WGS sequence"/>
</dbReference>
<proteinExistence type="predicted"/>
<gene>
    <name evidence="3" type="ORF">GHA_01029</name>
    <name evidence="4" type="ORF">TML_01724</name>
</gene>
<dbReference type="Proteomes" id="UP000837205">
    <property type="component" value="Unassembled WGS sequence"/>
</dbReference>
<reference evidence="3" key="1">
    <citation type="submission" date="2020-05" db="EMBL/GenBank/DDBJ databases">
        <authorList>
            <person name="Delgado-Blas J."/>
        </authorList>
    </citation>
    <scope>NUCLEOTIDE SEQUENCE</scope>
    <source>
        <strain evidence="3">BB1459</strain>
        <strain evidence="4">BB1480</strain>
    </source>
</reference>
<protein>
    <recommendedName>
        <fullName evidence="2">Dit-like phage tail protein N-terminal domain-containing protein</fullName>
    </recommendedName>
</protein>
<evidence type="ECO:0000313" key="4">
    <source>
        <dbReference type="EMBL" id="CAC9189434.1"/>
    </source>
</evidence>
<comment type="caution">
    <text evidence="3">The sequence shown here is derived from an EMBL/GenBank/DDBJ whole genome shotgun (WGS) entry which is preliminary data.</text>
</comment>
<dbReference type="EMBL" id="CAIIUA010000001">
    <property type="protein sequence ID" value="CAC9189434.1"/>
    <property type="molecule type" value="Genomic_DNA"/>
</dbReference>
<dbReference type="AlphaFoldDB" id="A0A9N8CMK7"/>
<sequence>MADLMQYLGDRKWSPVNFLFNDAGDSIFRIEGTNLASMSFDCVDDERHHWSNDITAYPTEGGVDITDNIRPKQRELTLTGFISNTPVQAVLDTLTSFADSFLNGRKRTADAYNQLKALSELKVPVTVTTRYEVYENMGLADVAVVRTAENGDALVVDLVFRQINIVKTQTGKVPEGIGRPGAQADNATKTRAGSRVDAGKSTGKLMKMDDPSLPKPVQRQRSALLAASGNATGYHK</sequence>
<evidence type="ECO:0000313" key="5">
    <source>
        <dbReference type="Proteomes" id="UP000834503"/>
    </source>
</evidence>
<evidence type="ECO:0000313" key="3">
    <source>
        <dbReference type="EMBL" id="CAB5528339.1"/>
    </source>
</evidence>
<dbReference type="Pfam" id="PF21821">
    <property type="entry name" value="Dit_like"/>
    <property type="match status" value="1"/>
</dbReference>
<dbReference type="EMBL" id="CAHPQX010000004">
    <property type="protein sequence ID" value="CAB5528339.1"/>
    <property type="molecule type" value="Genomic_DNA"/>
</dbReference>
<evidence type="ECO:0000256" key="1">
    <source>
        <dbReference type="SAM" id="MobiDB-lite"/>
    </source>
</evidence>
<evidence type="ECO:0000259" key="2">
    <source>
        <dbReference type="Pfam" id="PF21821"/>
    </source>
</evidence>
<dbReference type="InterPro" id="IPR048494">
    <property type="entry name" value="Dit-like_N"/>
</dbReference>
<accession>A0A9N8CMK7</accession>